<evidence type="ECO:0000313" key="3">
    <source>
        <dbReference type="Proteomes" id="UP000199452"/>
    </source>
</evidence>
<dbReference type="InterPro" id="IPR027304">
    <property type="entry name" value="Trigger_fact/SurA_dom_sf"/>
</dbReference>
<dbReference type="EMBL" id="FMYP01000052">
    <property type="protein sequence ID" value="SDC80105.1"/>
    <property type="molecule type" value="Genomic_DNA"/>
</dbReference>
<dbReference type="GO" id="GO:0043335">
    <property type="term" value="P:protein unfolding"/>
    <property type="evidence" value="ECO:0007669"/>
    <property type="project" value="TreeGrafter"/>
</dbReference>
<accession>A0A1G6PL68</accession>
<dbReference type="Proteomes" id="UP000199452">
    <property type="component" value="Unassembled WGS sequence"/>
</dbReference>
<dbReference type="RefSeq" id="WP_092439579.1">
    <property type="nucleotide sequence ID" value="NZ_FMYP01000052.1"/>
</dbReference>
<name>A0A1G6PL68_9BACT</name>
<feature type="domain" description="Trigger factor ribosome-binding bacterial" evidence="1">
    <location>
        <begin position="1"/>
        <end position="146"/>
    </location>
</feature>
<dbReference type="GO" id="GO:0051083">
    <property type="term" value="P:'de novo' cotranslational protein folding"/>
    <property type="evidence" value="ECO:0007669"/>
    <property type="project" value="TreeGrafter"/>
</dbReference>
<dbReference type="Gene3D" id="3.30.70.1050">
    <property type="entry name" value="Trigger factor ribosome-binding domain"/>
    <property type="match status" value="1"/>
</dbReference>
<dbReference type="OrthoDB" id="9767721at2"/>
<evidence type="ECO:0000313" key="2">
    <source>
        <dbReference type="EMBL" id="SDC80105.1"/>
    </source>
</evidence>
<keyword evidence="3" id="KW-1185">Reference proteome</keyword>
<reference evidence="2 3" key="1">
    <citation type="submission" date="2016-09" db="EMBL/GenBank/DDBJ databases">
        <authorList>
            <person name="Capua I."/>
            <person name="De Benedictis P."/>
            <person name="Joannis T."/>
            <person name="Lombin L.H."/>
            <person name="Cattoli G."/>
        </authorList>
    </citation>
    <scope>NUCLEOTIDE SEQUENCE [LARGE SCALE GENOMIC DNA]</scope>
    <source>
        <strain evidence="2 3">A7P-90m</strain>
    </source>
</reference>
<dbReference type="PANTHER" id="PTHR30560">
    <property type="entry name" value="TRIGGER FACTOR CHAPERONE AND PEPTIDYL-PROLYL CIS/TRANS ISOMERASE"/>
    <property type="match status" value="1"/>
</dbReference>
<protein>
    <submittedName>
        <fullName evidence="2">Trigger factor</fullName>
    </submittedName>
</protein>
<dbReference type="STRING" id="1640674.SAMN05216323_105216"/>
<dbReference type="Gene3D" id="1.10.3120.10">
    <property type="entry name" value="Trigger factor, C-terminal domain"/>
    <property type="match status" value="1"/>
</dbReference>
<dbReference type="GO" id="GO:0003755">
    <property type="term" value="F:peptidyl-prolyl cis-trans isomerase activity"/>
    <property type="evidence" value="ECO:0007669"/>
    <property type="project" value="TreeGrafter"/>
</dbReference>
<dbReference type="PANTHER" id="PTHR30560:SF3">
    <property type="entry name" value="TRIGGER FACTOR-LIKE PROTEIN TIG, CHLOROPLASTIC"/>
    <property type="match status" value="1"/>
</dbReference>
<dbReference type="NCBIfam" id="TIGR00115">
    <property type="entry name" value="tig"/>
    <property type="match status" value="1"/>
</dbReference>
<dbReference type="InterPro" id="IPR008881">
    <property type="entry name" value="Trigger_fac_ribosome-bd_bac"/>
</dbReference>
<dbReference type="Pfam" id="PF05697">
    <property type="entry name" value="Trigger_N"/>
    <property type="match status" value="1"/>
</dbReference>
<dbReference type="SUPFAM" id="SSF102735">
    <property type="entry name" value="Trigger factor ribosome-binding domain"/>
    <property type="match status" value="1"/>
</dbReference>
<dbReference type="GO" id="GO:0043022">
    <property type="term" value="F:ribosome binding"/>
    <property type="evidence" value="ECO:0007669"/>
    <property type="project" value="TreeGrafter"/>
</dbReference>
<dbReference type="GO" id="GO:0044183">
    <property type="term" value="F:protein folding chaperone"/>
    <property type="evidence" value="ECO:0007669"/>
    <property type="project" value="TreeGrafter"/>
</dbReference>
<dbReference type="InterPro" id="IPR005215">
    <property type="entry name" value="Trig_fac"/>
</dbReference>
<dbReference type="GO" id="GO:0015031">
    <property type="term" value="P:protein transport"/>
    <property type="evidence" value="ECO:0007669"/>
    <property type="project" value="InterPro"/>
</dbReference>
<dbReference type="SUPFAM" id="SSF109998">
    <property type="entry name" value="Triger factor/SurA peptide-binding domain-like"/>
    <property type="match status" value="1"/>
</dbReference>
<organism evidence="2 3">
    <name type="scientific">Williamwhitmania taraxaci</name>
    <dbReference type="NCBI Taxonomy" id="1640674"/>
    <lineage>
        <taxon>Bacteria</taxon>
        <taxon>Pseudomonadati</taxon>
        <taxon>Bacteroidota</taxon>
        <taxon>Bacteroidia</taxon>
        <taxon>Bacteroidales</taxon>
        <taxon>Williamwhitmaniaceae</taxon>
        <taxon>Williamwhitmania</taxon>
    </lineage>
</organism>
<sequence>MNIVKENVEGLNEVLKVTVEQSDYQDRVAKGLNDYRKKAKIDGFRPGMVPVGIINKLYRKPIMVEEINKMVSEAISKYIYEEKLRLLGEPMPSETHQKNVDWDNDTTFEFAFDLGLAPTIDLKISEKDKLPYFEIKVDQELRDSYITSYRRRYGKMLPGEIAGEEDVIRGKVEQLGTDGNPMENGIALDDTFVSLKIITDAEQKSKFVGSKAGDIIDFDIRKTFTNDTDLAAMLKINKDEVESLTPAFRFIPNEVRSFQDSEINQEFFDKVYGEGIVNSEEEFKQRVEADIRSNLSRESDFKFMIDVKEKLMEKTKVELPNNFLKRWLFAINEGKFTMEQIEKDFEHFANDLKWQLIRDTFAVEKEIKITEEDVLEKAKEFAMDQFKNYGFLNVPDSEVENFAHRILSNKEEDKRIREKLVEDKVIEAIKGIVKLDTKEISTKEFDKLLNSK</sequence>
<proteinExistence type="predicted"/>
<evidence type="ECO:0000259" key="1">
    <source>
        <dbReference type="Pfam" id="PF05697"/>
    </source>
</evidence>
<dbReference type="InterPro" id="IPR037041">
    <property type="entry name" value="Trigger_fac_C_sf"/>
</dbReference>
<dbReference type="InterPro" id="IPR036611">
    <property type="entry name" value="Trigger_fac_ribosome-bd_sf"/>
</dbReference>
<gene>
    <name evidence="2" type="ORF">SAMN05216323_105216</name>
</gene>
<dbReference type="AlphaFoldDB" id="A0A1G6PL68"/>